<evidence type="ECO:0000256" key="1">
    <source>
        <dbReference type="ARBA" id="ARBA00008682"/>
    </source>
</evidence>
<feature type="signal peptide" evidence="6">
    <location>
        <begin position="1"/>
        <end position="21"/>
    </location>
</feature>
<evidence type="ECO:0000313" key="9">
    <source>
        <dbReference type="EMBL" id="KAK6513055.1"/>
    </source>
</evidence>
<feature type="disulfide bond" evidence="4">
    <location>
        <begin position="76"/>
        <end position="88"/>
    </location>
</feature>
<dbReference type="InterPro" id="IPR017853">
    <property type="entry name" value="GH"/>
</dbReference>
<dbReference type="InterPro" id="IPR050314">
    <property type="entry name" value="Glycosyl_Hydrlase_18"/>
</dbReference>
<evidence type="ECO:0000256" key="5">
    <source>
        <dbReference type="SAM" id="MobiDB-lite"/>
    </source>
</evidence>
<evidence type="ECO:0000256" key="3">
    <source>
        <dbReference type="ARBA" id="ARBA00022669"/>
    </source>
</evidence>
<dbReference type="Gene3D" id="3.20.20.80">
    <property type="entry name" value="Glycosidases"/>
    <property type="match status" value="1"/>
</dbReference>
<dbReference type="PROSITE" id="PS50941">
    <property type="entry name" value="CHIT_BIND_I_2"/>
    <property type="match status" value="2"/>
</dbReference>
<keyword evidence="3 4" id="KW-0147">Chitin-binding</keyword>
<feature type="domain" description="GH18" evidence="8">
    <location>
        <begin position="161"/>
        <end position="519"/>
    </location>
</feature>
<dbReference type="InterPro" id="IPR029070">
    <property type="entry name" value="Chitinase_insertion_sf"/>
</dbReference>
<evidence type="ECO:0000259" key="7">
    <source>
        <dbReference type="PROSITE" id="PS50941"/>
    </source>
</evidence>
<keyword evidence="4" id="KW-1015">Disulfide bond</keyword>
<dbReference type="Pfam" id="PF00704">
    <property type="entry name" value="Glyco_hydro_18"/>
    <property type="match status" value="1"/>
</dbReference>
<name>A0AAN8NDF0_9PEZI</name>
<comment type="similarity">
    <text evidence="1">Belongs to the glycosyl hydrolase 18 family. Chitinase class V subfamily.</text>
</comment>
<evidence type="ECO:0000256" key="6">
    <source>
        <dbReference type="SAM" id="SignalP"/>
    </source>
</evidence>
<dbReference type="EMBL" id="JAVHJM010000006">
    <property type="protein sequence ID" value="KAK6513055.1"/>
    <property type="molecule type" value="Genomic_DNA"/>
</dbReference>
<comment type="caution">
    <text evidence="9">The sequence shown here is derived from an EMBL/GenBank/DDBJ whole genome shotgun (WGS) entry which is preliminary data.</text>
</comment>
<dbReference type="Gene3D" id="3.30.60.10">
    <property type="entry name" value="Endochitinase-like"/>
    <property type="match status" value="1"/>
</dbReference>
<dbReference type="SMART" id="SM00636">
    <property type="entry name" value="Glyco_18"/>
    <property type="match status" value="1"/>
</dbReference>
<dbReference type="GO" id="GO:0008061">
    <property type="term" value="F:chitin binding"/>
    <property type="evidence" value="ECO:0007669"/>
    <property type="project" value="UniProtKB-UniRule"/>
</dbReference>
<feature type="disulfide bond" evidence="4">
    <location>
        <begin position="125"/>
        <end position="139"/>
    </location>
</feature>
<protein>
    <recommendedName>
        <fullName evidence="2">chitinase</fullName>
        <ecNumber evidence="2">3.2.1.14</ecNumber>
    </recommendedName>
</protein>
<dbReference type="CDD" id="cd00035">
    <property type="entry name" value="ChtBD1"/>
    <property type="match status" value="1"/>
</dbReference>
<gene>
    <name evidence="9" type="ORF">TWF506_009218</name>
</gene>
<dbReference type="InterPro" id="IPR018371">
    <property type="entry name" value="Chitin-binding_1_CS"/>
</dbReference>
<reference evidence="9 10" key="1">
    <citation type="submission" date="2019-10" db="EMBL/GenBank/DDBJ databases">
        <authorList>
            <person name="Palmer J.M."/>
        </authorList>
    </citation>
    <scope>NUCLEOTIDE SEQUENCE [LARGE SCALE GENOMIC DNA]</scope>
    <source>
        <strain evidence="9 10">TWF506</strain>
    </source>
</reference>
<organism evidence="9 10">
    <name type="scientific">Arthrobotrys conoides</name>
    <dbReference type="NCBI Taxonomy" id="74498"/>
    <lineage>
        <taxon>Eukaryota</taxon>
        <taxon>Fungi</taxon>
        <taxon>Dikarya</taxon>
        <taxon>Ascomycota</taxon>
        <taxon>Pezizomycotina</taxon>
        <taxon>Orbiliomycetes</taxon>
        <taxon>Orbiliales</taxon>
        <taxon>Orbiliaceae</taxon>
        <taxon>Arthrobotrys</taxon>
    </lineage>
</organism>
<dbReference type="PANTHER" id="PTHR11177:SF397">
    <property type="entry name" value="CHITINASE"/>
    <property type="match status" value="1"/>
</dbReference>
<feature type="domain" description="Chitin-binding type-1" evidence="7">
    <location>
        <begin position="106"/>
        <end position="149"/>
    </location>
</feature>
<dbReference type="PANTHER" id="PTHR11177">
    <property type="entry name" value="CHITINASE"/>
    <property type="match status" value="1"/>
</dbReference>
<keyword evidence="6" id="KW-0732">Signal</keyword>
<feature type="disulfide bond" evidence="4">
    <location>
        <begin position="99"/>
        <end position="103"/>
    </location>
</feature>
<dbReference type="Proteomes" id="UP001307849">
    <property type="component" value="Unassembled WGS sequence"/>
</dbReference>
<proteinExistence type="inferred from homology"/>
<feature type="chain" id="PRO_5042988630" description="chitinase" evidence="6">
    <location>
        <begin position="22"/>
        <end position="1770"/>
    </location>
</feature>
<dbReference type="SUPFAM" id="SSF51445">
    <property type="entry name" value="(Trans)glycosidases"/>
    <property type="match status" value="1"/>
</dbReference>
<dbReference type="PROSITE" id="PS00026">
    <property type="entry name" value="CHIT_BIND_I_1"/>
    <property type="match status" value="1"/>
</dbReference>
<dbReference type="SMART" id="SM00270">
    <property type="entry name" value="ChtBD1"/>
    <property type="match status" value="2"/>
</dbReference>
<dbReference type="InterPro" id="IPR036861">
    <property type="entry name" value="Endochitinase-like_sf"/>
</dbReference>
<comment type="caution">
    <text evidence="4">Lacks conserved residue(s) required for the propagation of feature annotation.</text>
</comment>
<dbReference type="InterPro" id="IPR011583">
    <property type="entry name" value="Chitinase_II/V-like_cat"/>
</dbReference>
<dbReference type="InterPro" id="IPR001002">
    <property type="entry name" value="Chitin-bd_1"/>
</dbReference>
<dbReference type="PROSITE" id="PS51910">
    <property type="entry name" value="GH18_2"/>
    <property type="match status" value="1"/>
</dbReference>
<dbReference type="SUPFAM" id="SSF57016">
    <property type="entry name" value="Plant lectins/antimicrobial peptides"/>
    <property type="match status" value="1"/>
</dbReference>
<feature type="disulfide bond" evidence="4">
    <location>
        <begin position="81"/>
        <end position="95"/>
    </location>
</feature>
<evidence type="ECO:0000256" key="4">
    <source>
        <dbReference type="PROSITE-ProRule" id="PRU00261"/>
    </source>
</evidence>
<evidence type="ECO:0000313" key="10">
    <source>
        <dbReference type="Proteomes" id="UP001307849"/>
    </source>
</evidence>
<dbReference type="GO" id="GO:0008843">
    <property type="term" value="F:endochitinase activity"/>
    <property type="evidence" value="ECO:0007669"/>
    <property type="project" value="UniProtKB-EC"/>
</dbReference>
<feature type="region of interest" description="Disordered" evidence="5">
    <location>
        <begin position="1378"/>
        <end position="1400"/>
    </location>
</feature>
<dbReference type="InterPro" id="IPR001223">
    <property type="entry name" value="Glyco_hydro18_cat"/>
</dbReference>
<dbReference type="EC" id="3.2.1.14" evidence="2"/>
<feature type="disulfide bond" evidence="4">
    <location>
        <begin position="143"/>
        <end position="147"/>
    </location>
</feature>
<dbReference type="GO" id="GO:0005975">
    <property type="term" value="P:carbohydrate metabolic process"/>
    <property type="evidence" value="ECO:0007669"/>
    <property type="project" value="InterPro"/>
</dbReference>
<dbReference type="Pfam" id="PF00187">
    <property type="entry name" value="Chitin_bind_1"/>
    <property type="match status" value="1"/>
</dbReference>
<keyword evidence="10" id="KW-1185">Reference proteome</keyword>
<dbReference type="CDD" id="cd06922">
    <property type="entry name" value="ChtBD1_GH18_1"/>
    <property type="match status" value="1"/>
</dbReference>
<feature type="domain" description="Chitin-binding type-1" evidence="7">
    <location>
        <begin position="67"/>
        <end position="105"/>
    </location>
</feature>
<evidence type="ECO:0000259" key="8">
    <source>
        <dbReference type="PROSITE" id="PS51910"/>
    </source>
</evidence>
<accession>A0AAN8NDF0</accession>
<sequence length="1770" mass="196058">MRSLLLRSLAVIAALCGVVNARATGPQEYRHRHHAKRYEITDPEHANAITQNPSNAKVHAGLNKRQDYTCGPGRPCHNGACCGPSGWCGYGPESCGTGCSSNCDAKAECGQYSEPVGKTCPLNVCCSQHGFCGTTTEFCDDKCQSNCGKVNRPSGGGNVRKNVIGYYESWAATSKTCSRMQPEEVPASGMTHLNFAFAFVTPGSYDIVPMPNTDPKLFSRTTALKSTYPGLKVWISVGGWSFNDNGTIWQPVFSDLASSQAKRSSFIDKMIKFMVQYGFDGCDLDWEYPGAPDRGGHKADVENYVSLMKETNNAFKAHPKKFGLSFTAPTSFWYLRWFDLEKIHPNVDFINVMSYDLHGIWDSTNPIGAQVLGHTNMTEIDLALDLFWRTKVPSNKIHLGFGFYGRSFKLKNSGCSDPGCPFEGPADAGPCTDTAGILSYKEIQSLIDASGGAKPKLDKSAQVNYLTWGSGNWISYDNKATYEAKVDFGNKRGLNGLLIWAVDQDDTQWNAIKAVTGQNVLTTNEFQAIPESDLLPRDCYVTGICGTACAAGYLAITDKIYYAHKDRLHDPNADFDPKRCGGDKQRSLCCPFASRPNKSKCHWRGNEGHCNGRCHDGEVFMISDNQGDNGHSCLKGLRAFCCEIENTKIVQACDYGACGATDCNAMGDKTVLVEGGKEFNGCKKGVSKPFCCTKKSGVKTCNWSGHGADCVEPVCKLDQIQLRTSSRGDAGGECRWGRQRALCCNAPKGYSNFLPVKLEMVFPTLPPTDYDPAFGLVLHDNSVPNAREGPFAMVIIVGPADDVSSFSKRDGSHMELFDCPTSRRGDHGIHKAKAICRGDPENCNKIFKLQGGVEGTFVKMPPHCTGDRYVRAIHLKRAEDQTLPGRLLPRDVTSEVYEFAFDYNFHLRKRAASDVSVRIDYASQYKYFDQFVEGAPYNRKRSDGIRTVDELYEAWEKMLAMHPETNVIEKRTAENWLEHDARVLHPRFHSIKAENWEHLWGILLFDWELSTTKDKKWDFKVEKKLFKAEKSCTFNGGSLKAEAAAGVKVEGTAKVLAGASFVGKFTSSGVNFDESYAFFGHDLTVTMGLDLSLTGRLKFDQTTFGFPKDVDVNINIGDAFNVKGLLEVVPVIGARMALSGDLTTSATVNWEQGMNSKYGYSFPNHKLGVPNDDPDFKGGSFKIIGNKKIGAAATGTLTFKIAPYVQLQLSVGNLGGDSTVASLSIEGRFPSELNVNLESDSSCNGVKMGLTAKFSGEIEGTGSAGLKDVVSSAKVLGLFSTNKKTISSPSCYSFSSGNKKLRKREYIWDNTTLGAENEASLLGIEEYSHTKRHSLAKRADGFLYNLGNSFSCPEGGDGDDENAVCDTPLGEDFANAFTDAYGDREDDPTSASRRKRSDDHHWQNAFMEEVGQSIKEFKDKGGNLTDKEYWRHFGMVAEKRGAFKKRAVSQWEPPAPYGPFHKRKLQKVCPSGNNAFIWSPGDYESWPGQRRGMTVYDRAPGCDEAPYLETYPLTATAPERKGNNLHMATEHILELQNFNSFFIWVTDNANRQPFALLNNYDTTRKGACDRLEEKFYEPNHGGDYRPIGLLALGVFPNNINHYANNLGEFVILESPTNKVKMSLMGGGTVRRDQYMTSHSLKEQLTVLKSCLLVFKYLRDPTINANFEAQIRRMGAGLRFLEEDYIPRTDLGPYPGYDLDDSWYYYVKNVVVADLNRIGEQFLRDHLARLMPIYGSPRPGESQQDIQNRKALNMLNTAFHNTFLPFNPSIP</sequence>
<dbReference type="SUPFAM" id="SSF54556">
    <property type="entry name" value="Chitinase insertion domain"/>
    <property type="match status" value="1"/>
</dbReference>
<feature type="disulfide bond" evidence="4">
    <location>
        <begin position="120"/>
        <end position="132"/>
    </location>
</feature>
<evidence type="ECO:0000256" key="2">
    <source>
        <dbReference type="ARBA" id="ARBA00012729"/>
    </source>
</evidence>
<dbReference type="Gene3D" id="3.10.50.10">
    <property type="match status" value="1"/>
</dbReference>